<feature type="transmembrane region" description="Helical" evidence="1">
    <location>
        <begin position="55"/>
        <end position="75"/>
    </location>
</feature>
<keyword evidence="3" id="KW-1185">Reference proteome</keyword>
<evidence type="ECO:0000313" key="3">
    <source>
        <dbReference type="Proteomes" id="UP000271162"/>
    </source>
</evidence>
<dbReference type="Proteomes" id="UP000271162">
    <property type="component" value="Unassembled WGS sequence"/>
</dbReference>
<reference evidence="2 3" key="2">
    <citation type="submission" date="2018-11" db="EMBL/GenBank/DDBJ databases">
        <authorList>
            <consortium name="Pathogen Informatics"/>
        </authorList>
    </citation>
    <scope>NUCLEOTIDE SEQUENCE [LARGE SCALE GENOMIC DNA]</scope>
</reference>
<evidence type="ECO:0000313" key="4">
    <source>
        <dbReference type="WBParaSite" id="NBR_0001334301-mRNA-1"/>
    </source>
</evidence>
<sequence>VEVNIISGASRSFLLVSVIFPVLFAGVGVIGYDLYRNERQERLPFVQKLVRDVNEIGLLAVVPGTAIVFVIGFMLRIHQMRLLRIYQNRATVEDYLAVSSKNVVQKQQLVEVNIISGASRSFLLVSVIFPVLFAGVGVIGYDLYRNERQERLPFVQKLVRDVNEIGLLAVVPGTAIVFVIGFLLRIHQMRLLRIYQNRGTVEDYLAVSSKNVVQKQQIRFSRDSASACYFVEDQKDFKGLLAHALVGNIQVEKRRFHISDDGFLANNYRSYMLNETSAVPRL</sequence>
<proteinExistence type="predicted"/>
<keyword evidence="1" id="KW-0812">Transmembrane</keyword>
<organism evidence="4">
    <name type="scientific">Nippostrongylus brasiliensis</name>
    <name type="common">Rat hookworm</name>
    <dbReference type="NCBI Taxonomy" id="27835"/>
    <lineage>
        <taxon>Eukaryota</taxon>
        <taxon>Metazoa</taxon>
        <taxon>Ecdysozoa</taxon>
        <taxon>Nematoda</taxon>
        <taxon>Chromadorea</taxon>
        <taxon>Rhabditida</taxon>
        <taxon>Rhabditina</taxon>
        <taxon>Rhabditomorpha</taxon>
        <taxon>Strongyloidea</taxon>
        <taxon>Heligmosomidae</taxon>
        <taxon>Nippostrongylus</taxon>
    </lineage>
</organism>
<dbReference type="STRING" id="27835.A0A0N4YAD5"/>
<dbReference type="EMBL" id="UYSL01021011">
    <property type="protein sequence ID" value="VDL76933.1"/>
    <property type="molecule type" value="Genomic_DNA"/>
</dbReference>
<keyword evidence="1" id="KW-1133">Transmembrane helix</keyword>
<reference evidence="4" key="1">
    <citation type="submission" date="2017-02" db="UniProtKB">
        <authorList>
            <consortium name="WormBaseParasite"/>
        </authorList>
    </citation>
    <scope>IDENTIFICATION</scope>
</reference>
<feature type="transmembrane region" description="Helical" evidence="1">
    <location>
        <begin position="122"/>
        <end position="144"/>
    </location>
</feature>
<feature type="transmembrane region" description="Helical" evidence="1">
    <location>
        <begin position="164"/>
        <end position="184"/>
    </location>
</feature>
<name>A0A0N4YAD5_NIPBR</name>
<evidence type="ECO:0000256" key="1">
    <source>
        <dbReference type="SAM" id="Phobius"/>
    </source>
</evidence>
<dbReference type="AlphaFoldDB" id="A0A0N4YAD5"/>
<keyword evidence="1" id="KW-0472">Membrane</keyword>
<gene>
    <name evidence="2" type="ORF">NBR_LOCUS13344</name>
</gene>
<feature type="transmembrane region" description="Helical" evidence="1">
    <location>
        <begin position="12"/>
        <end position="35"/>
    </location>
</feature>
<protein>
    <submittedName>
        <fullName evidence="4">PH domain-containing protein</fullName>
    </submittedName>
</protein>
<accession>A0A0N4YAD5</accession>
<evidence type="ECO:0000313" key="2">
    <source>
        <dbReference type="EMBL" id="VDL76933.1"/>
    </source>
</evidence>
<dbReference type="WBParaSite" id="NBR_0001334301-mRNA-1">
    <property type="protein sequence ID" value="NBR_0001334301-mRNA-1"/>
    <property type="gene ID" value="NBR_0001334301"/>
</dbReference>